<feature type="region of interest" description="Disordered" evidence="1">
    <location>
        <begin position="279"/>
        <end position="303"/>
    </location>
</feature>
<proteinExistence type="predicted"/>
<accession>A0A9P0NN26</accession>
<feature type="compositionally biased region" description="Polar residues" evidence="1">
    <location>
        <begin position="163"/>
        <end position="178"/>
    </location>
</feature>
<reference evidence="2" key="2">
    <citation type="submission" date="2022-10" db="EMBL/GenBank/DDBJ databases">
        <authorList>
            <consortium name="ENA_rothamsted_submissions"/>
            <consortium name="culmorum"/>
            <person name="King R."/>
        </authorList>
    </citation>
    <scope>NUCLEOTIDE SEQUENCE</scope>
</reference>
<dbReference type="EMBL" id="OU899036">
    <property type="protein sequence ID" value="CAH1732494.1"/>
    <property type="molecule type" value="Genomic_DNA"/>
</dbReference>
<organism evidence="2 3">
    <name type="scientific">Aphis gossypii</name>
    <name type="common">Cotton aphid</name>
    <dbReference type="NCBI Taxonomy" id="80765"/>
    <lineage>
        <taxon>Eukaryota</taxon>
        <taxon>Metazoa</taxon>
        <taxon>Ecdysozoa</taxon>
        <taxon>Arthropoda</taxon>
        <taxon>Hexapoda</taxon>
        <taxon>Insecta</taxon>
        <taxon>Pterygota</taxon>
        <taxon>Neoptera</taxon>
        <taxon>Paraneoptera</taxon>
        <taxon>Hemiptera</taxon>
        <taxon>Sternorrhyncha</taxon>
        <taxon>Aphidomorpha</taxon>
        <taxon>Aphidoidea</taxon>
        <taxon>Aphididae</taxon>
        <taxon>Aphidini</taxon>
        <taxon>Aphis</taxon>
        <taxon>Aphis</taxon>
    </lineage>
</organism>
<gene>
    <name evidence="2" type="ORF">APHIGO_LOCUS8979</name>
</gene>
<evidence type="ECO:0000313" key="2">
    <source>
        <dbReference type="EMBL" id="CAH1732494.1"/>
    </source>
</evidence>
<feature type="region of interest" description="Disordered" evidence="1">
    <location>
        <begin position="163"/>
        <end position="203"/>
    </location>
</feature>
<evidence type="ECO:0000256" key="1">
    <source>
        <dbReference type="SAM" id="MobiDB-lite"/>
    </source>
</evidence>
<name>A0A9P0NN26_APHGO</name>
<evidence type="ECO:0000313" key="3">
    <source>
        <dbReference type="Proteomes" id="UP001154329"/>
    </source>
</evidence>
<dbReference type="AlphaFoldDB" id="A0A9P0NN26"/>
<dbReference type="Proteomes" id="UP001154329">
    <property type="component" value="Chromosome 3"/>
</dbReference>
<dbReference type="OrthoDB" id="6610196at2759"/>
<keyword evidence="3" id="KW-1185">Reference proteome</keyword>
<feature type="compositionally biased region" description="Basic residues" evidence="1">
    <location>
        <begin position="184"/>
        <end position="194"/>
    </location>
</feature>
<sequence length="303" mass="33833">MLRFRRHVGDSVQYTHILLLLSSTGVMNTYDTLLYFSMICSSTVLVFASNKGPINFLKVLVNNKKTDKPAPVLPISRVVSATNLGTSTETPFKYVYLHVTTKVPRSSTTDYGGDKNQVVKDGDKRIVNGDKTAVTSHGEDEALVQRMCSDLISAVHRKIGEQSTGTVAPGTTSNQKSEQQQQQQRRRHSYRKISPRPVGYYDRREPDSVVTIGQDDRYHDPIFAQETSRVDYLTSYPLAKSCNGVGAVDEEDDDRWDDDADQTPKVWKLNMVGEHVMFKSAKGRDQSSDVSAAADNDDDDDQT</sequence>
<reference evidence="2" key="1">
    <citation type="submission" date="2022-02" db="EMBL/GenBank/DDBJ databases">
        <authorList>
            <person name="King R."/>
        </authorList>
    </citation>
    <scope>NUCLEOTIDE SEQUENCE</scope>
</reference>
<protein>
    <submittedName>
        <fullName evidence="2">Uncharacterized protein</fullName>
    </submittedName>
</protein>